<keyword evidence="1" id="KW-0472">Membrane</keyword>
<feature type="non-terminal residue" evidence="2">
    <location>
        <position position="82"/>
    </location>
</feature>
<keyword evidence="3" id="KW-1185">Reference proteome</keyword>
<evidence type="ECO:0000313" key="3">
    <source>
        <dbReference type="Proteomes" id="UP000265618"/>
    </source>
</evidence>
<proteinExistence type="predicted"/>
<accession>A0A9K3D865</accession>
<dbReference type="Proteomes" id="UP000265618">
    <property type="component" value="Unassembled WGS sequence"/>
</dbReference>
<feature type="transmembrane region" description="Helical" evidence="1">
    <location>
        <begin position="12"/>
        <end position="34"/>
    </location>
</feature>
<dbReference type="EMBL" id="BDIP01006485">
    <property type="protein sequence ID" value="GIQ90661.1"/>
    <property type="molecule type" value="Genomic_DNA"/>
</dbReference>
<sequence length="82" mass="8170">AKGAEAKAKAAFITSLVTGSLTVIGVIVAIVLLLTSSPAPTPTPAPTTLVLDSNCPAVPPSPVPNTTSDVGPCWIPNVPPRT</sequence>
<reference evidence="2 3" key="1">
    <citation type="journal article" date="2018" name="PLoS ONE">
        <title>The draft genome of Kipferlia bialata reveals reductive genome evolution in fornicate parasites.</title>
        <authorList>
            <person name="Tanifuji G."/>
            <person name="Takabayashi S."/>
            <person name="Kume K."/>
            <person name="Takagi M."/>
            <person name="Nakayama T."/>
            <person name="Kamikawa R."/>
            <person name="Inagaki Y."/>
            <person name="Hashimoto T."/>
        </authorList>
    </citation>
    <scope>NUCLEOTIDE SEQUENCE [LARGE SCALE GENOMIC DNA]</scope>
    <source>
        <strain evidence="2">NY0173</strain>
    </source>
</reference>
<feature type="non-terminal residue" evidence="2">
    <location>
        <position position="1"/>
    </location>
</feature>
<gene>
    <name evidence="2" type="ORF">KIPB_013535</name>
</gene>
<organism evidence="2 3">
    <name type="scientific">Kipferlia bialata</name>
    <dbReference type="NCBI Taxonomy" id="797122"/>
    <lineage>
        <taxon>Eukaryota</taxon>
        <taxon>Metamonada</taxon>
        <taxon>Carpediemonas-like organisms</taxon>
        <taxon>Kipferlia</taxon>
    </lineage>
</organism>
<comment type="caution">
    <text evidence="2">The sequence shown here is derived from an EMBL/GenBank/DDBJ whole genome shotgun (WGS) entry which is preliminary data.</text>
</comment>
<evidence type="ECO:0000256" key="1">
    <source>
        <dbReference type="SAM" id="Phobius"/>
    </source>
</evidence>
<name>A0A9K3D865_9EUKA</name>
<dbReference type="AlphaFoldDB" id="A0A9K3D865"/>
<keyword evidence="1" id="KW-1133">Transmembrane helix</keyword>
<evidence type="ECO:0000313" key="2">
    <source>
        <dbReference type="EMBL" id="GIQ90661.1"/>
    </source>
</evidence>
<protein>
    <submittedName>
        <fullName evidence="2">Uncharacterized protein</fullName>
    </submittedName>
</protein>
<keyword evidence="1" id="KW-0812">Transmembrane</keyword>